<evidence type="ECO:0000313" key="1">
    <source>
        <dbReference type="EMBL" id="SLN36832.1"/>
    </source>
</evidence>
<keyword evidence="2" id="KW-1185">Reference proteome</keyword>
<evidence type="ECO:0000313" key="2">
    <source>
        <dbReference type="Proteomes" id="UP000193862"/>
    </source>
</evidence>
<name>A0A1Y5SG05_9RHOB</name>
<protein>
    <submittedName>
        <fullName evidence="1">Uncharacterized protein</fullName>
    </submittedName>
</protein>
<reference evidence="1 2" key="1">
    <citation type="submission" date="2017-03" db="EMBL/GenBank/DDBJ databases">
        <authorList>
            <person name="Afonso C.L."/>
            <person name="Miller P.J."/>
            <person name="Scott M.A."/>
            <person name="Spackman E."/>
            <person name="Goraichik I."/>
            <person name="Dimitrov K.M."/>
            <person name="Suarez D.L."/>
            <person name="Swayne D.E."/>
        </authorList>
    </citation>
    <scope>NUCLEOTIDE SEQUENCE [LARGE SCALE GENOMIC DNA]</scope>
    <source>
        <strain evidence="1 2">CECT 8620</strain>
    </source>
</reference>
<dbReference type="RefSeq" id="WP_085836044.1">
    <property type="nucleotide sequence ID" value="NZ_FWFS01000004.1"/>
</dbReference>
<dbReference type="EMBL" id="FWFS01000004">
    <property type="protein sequence ID" value="SLN36832.1"/>
    <property type="molecule type" value="Genomic_DNA"/>
</dbReference>
<accession>A0A1Y5SG05</accession>
<dbReference type="AlphaFoldDB" id="A0A1Y5SG05"/>
<organism evidence="1 2">
    <name type="scientific">Aquimixticola soesokkakensis</name>
    <dbReference type="NCBI Taxonomy" id="1519096"/>
    <lineage>
        <taxon>Bacteria</taxon>
        <taxon>Pseudomonadati</taxon>
        <taxon>Pseudomonadota</taxon>
        <taxon>Alphaproteobacteria</taxon>
        <taxon>Rhodobacterales</taxon>
        <taxon>Paracoccaceae</taxon>
        <taxon>Aquimixticola</taxon>
    </lineage>
</organism>
<proteinExistence type="predicted"/>
<dbReference type="Proteomes" id="UP000193862">
    <property type="component" value="Unassembled WGS sequence"/>
</dbReference>
<sequence>MIIDFTSCEAVKHARRIVAYPDITDSPSQRALAWKIEMSQRGNRMAVHRIADQTATHIRAERLADAVDRAQHTGGAA</sequence>
<gene>
    <name evidence="1" type="ORF">AQS8620_01322</name>
</gene>